<feature type="binding site" evidence="3">
    <location>
        <begin position="98"/>
        <end position="105"/>
    </location>
    <ligand>
        <name>ATP</name>
        <dbReference type="ChEBI" id="CHEBI:30616"/>
    </ligand>
</feature>
<dbReference type="SMART" id="SM00129">
    <property type="entry name" value="KISc"/>
    <property type="match status" value="1"/>
</dbReference>
<dbReference type="PANTHER" id="PTHR47968:SF75">
    <property type="entry name" value="CENTROMERE-ASSOCIATED PROTEIN E"/>
    <property type="match status" value="1"/>
</dbReference>
<evidence type="ECO:0000256" key="1">
    <source>
        <dbReference type="ARBA" id="ARBA00023054"/>
    </source>
</evidence>
<dbReference type="OrthoDB" id="3176171at2759"/>
<accession>A0A1R2CHA5</accession>
<keyword evidence="1" id="KW-0175">Coiled coil</keyword>
<dbReference type="GO" id="GO:0007018">
    <property type="term" value="P:microtubule-based movement"/>
    <property type="evidence" value="ECO:0007669"/>
    <property type="project" value="InterPro"/>
</dbReference>
<keyword evidence="3" id="KW-0547">Nucleotide-binding</keyword>
<dbReference type="GO" id="GO:0008017">
    <property type="term" value="F:microtubule binding"/>
    <property type="evidence" value="ECO:0007669"/>
    <property type="project" value="InterPro"/>
</dbReference>
<proteinExistence type="inferred from homology"/>
<evidence type="ECO:0000256" key="3">
    <source>
        <dbReference type="PROSITE-ProRule" id="PRU00283"/>
    </source>
</evidence>
<dbReference type="Gene3D" id="3.40.850.10">
    <property type="entry name" value="Kinesin motor domain"/>
    <property type="match status" value="1"/>
</dbReference>
<dbReference type="InterPro" id="IPR027640">
    <property type="entry name" value="Kinesin-like_fam"/>
</dbReference>
<dbReference type="InterPro" id="IPR036961">
    <property type="entry name" value="Kinesin_motor_dom_sf"/>
</dbReference>
<dbReference type="SUPFAM" id="SSF52540">
    <property type="entry name" value="P-loop containing nucleoside triphosphate hydrolases"/>
    <property type="match status" value="1"/>
</dbReference>
<dbReference type="PROSITE" id="PS50067">
    <property type="entry name" value="KINESIN_MOTOR_2"/>
    <property type="match status" value="1"/>
</dbReference>
<dbReference type="PRINTS" id="PR00380">
    <property type="entry name" value="KINESINHEAVY"/>
</dbReference>
<dbReference type="AlphaFoldDB" id="A0A1R2CHA5"/>
<protein>
    <recommendedName>
        <fullName evidence="4">Kinesin motor domain-containing protein</fullName>
    </recommendedName>
</protein>
<evidence type="ECO:0000313" key="5">
    <source>
        <dbReference type="EMBL" id="OMJ88373.1"/>
    </source>
</evidence>
<evidence type="ECO:0000256" key="2">
    <source>
        <dbReference type="ARBA" id="ARBA00023175"/>
    </source>
</evidence>
<dbReference type="EMBL" id="MPUH01000152">
    <property type="protein sequence ID" value="OMJ88373.1"/>
    <property type="molecule type" value="Genomic_DNA"/>
</dbReference>
<sequence>MSSESIQVYLRFRPLNDQEIIENEISVWLLTKNSVSLKKEFIDSLIDEKNNYSNFNLCFNYNHVFSWDDDNQKVYETIAQKTVLSSLEGYNATILAYGQTGSGKTYTLIGKTTGTENTSFISNKIRGRPIKNPNSHCKSISSRCRSTSLFGQKFEKFEKPKKNSSNAGIISLSFIDIFKTASNDRNKHFFFKCSMMKVHNECIYDLLKDPDDLGNMILTVGETVDKEFYVKGLSEHIVNNAEEALEMLIRGEQCKNYPANDCNSHIIFRLYIRSLQVIPKNNNHPKKGKDFDFDCDETFENITTESIINFIELADSEKLNTISPDGQDLKEIIFSSLHERTKSESISSIKFNQYANIFIDPTESKVISSKTDINLSNKISNLNKILKSSLNINSKTCIICTATPTLNKLNPTLETLRFGNLARSLKYNIKPNIKRKTSSQILLGYQQDLAYLKKELSKAKESGWEFYNQNSIAKTQLENKLTKLTNMYNNMNIHGTIIVKEDIESTYTILSSQIAGDLMIICKEINEFNENSLSKAMIKFDNSGIIGQLRLGMMRNENRKIIEKINTGNKSLSVLKASKMSFVNDLEKCSVIYDKVLMETSIIKENIGCSLNTINELKKKVLVYEEGIGLENLSDFQLDSLEKMFLQRLENFKGVKVKKRFKERVAEFEEKLGKKLPVSVVDDILNKYNLD</sequence>
<name>A0A1R2CHA5_9CILI</name>
<dbReference type="PANTHER" id="PTHR47968">
    <property type="entry name" value="CENTROMERE PROTEIN E"/>
    <property type="match status" value="1"/>
</dbReference>
<dbReference type="GO" id="GO:0005524">
    <property type="term" value="F:ATP binding"/>
    <property type="evidence" value="ECO:0007669"/>
    <property type="project" value="UniProtKB-UniRule"/>
</dbReference>
<dbReference type="InterPro" id="IPR001752">
    <property type="entry name" value="Kinesin_motor_dom"/>
</dbReference>
<comment type="similarity">
    <text evidence="3">Belongs to the TRAFAC class myosin-kinesin ATPase superfamily. Kinesin family.</text>
</comment>
<dbReference type="GO" id="GO:0003777">
    <property type="term" value="F:microtubule motor activity"/>
    <property type="evidence" value="ECO:0007669"/>
    <property type="project" value="InterPro"/>
</dbReference>
<organism evidence="5 6">
    <name type="scientific">Stentor coeruleus</name>
    <dbReference type="NCBI Taxonomy" id="5963"/>
    <lineage>
        <taxon>Eukaryota</taxon>
        <taxon>Sar</taxon>
        <taxon>Alveolata</taxon>
        <taxon>Ciliophora</taxon>
        <taxon>Postciliodesmatophora</taxon>
        <taxon>Heterotrichea</taxon>
        <taxon>Heterotrichida</taxon>
        <taxon>Stentoridae</taxon>
        <taxon>Stentor</taxon>
    </lineage>
</organism>
<dbReference type="InterPro" id="IPR027417">
    <property type="entry name" value="P-loop_NTPase"/>
</dbReference>
<comment type="caution">
    <text evidence="5">The sequence shown here is derived from an EMBL/GenBank/DDBJ whole genome shotgun (WGS) entry which is preliminary data.</text>
</comment>
<keyword evidence="3" id="KW-0067">ATP-binding</keyword>
<feature type="domain" description="Kinesin motor" evidence="4">
    <location>
        <begin position="5"/>
        <end position="425"/>
    </location>
</feature>
<keyword evidence="2 3" id="KW-0505">Motor protein</keyword>
<gene>
    <name evidence="5" type="ORF">SteCoe_9689</name>
</gene>
<evidence type="ECO:0000259" key="4">
    <source>
        <dbReference type="PROSITE" id="PS50067"/>
    </source>
</evidence>
<reference evidence="5 6" key="1">
    <citation type="submission" date="2016-11" db="EMBL/GenBank/DDBJ databases">
        <title>The macronuclear genome of Stentor coeruleus: a giant cell with tiny introns.</title>
        <authorList>
            <person name="Slabodnick M."/>
            <person name="Ruby J.G."/>
            <person name="Reiff S.B."/>
            <person name="Swart E.C."/>
            <person name="Gosai S."/>
            <person name="Prabakaran S."/>
            <person name="Witkowska E."/>
            <person name="Larue G.E."/>
            <person name="Fisher S."/>
            <person name="Freeman R.M."/>
            <person name="Gunawardena J."/>
            <person name="Chu W."/>
            <person name="Stover N.A."/>
            <person name="Gregory B.D."/>
            <person name="Nowacki M."/>
            <person name="Derisi J."/>
            <person name="Roy S.W."/>
            <person name="Marshall W.F."/>
            <person name="Sood P."/>
        </authorList>
    </citation>
    <scope>NUCLEOTIDE SEQUENCE [LARGE SCALE GENOMIC DNA]</scope>
    <source>
        <strain evidence="5">WM001</strain>
    </source>
</reference>
<keyword evidence="6" id="KW-1185">Reference proteome</keyword>
<evidence type="ECO:0000313" key="6">
    <source>
        <dbReference type="Proteomes" id="UP000187209"/>
    </source>
</evidence>
<dbReference type="Proteomes" id="UP000187209">
    <property type="component" value="Unassembled WGS sequence"/>
</dbReference>
<dbReference type="Pfam" id="PF00225">
    <property type="entry name" value="Kinesin"/>
    <property type="match status" value="1"/>
</dbReference>